<sequence length="31" mass="3790">MIFKHFFVLYFFLVRESASQFSYPPPHPTQK</sequence>
<reference evidence="2" key="1">
    <citation type="submission" date="2014-11" db="EMBL/GenBank/DDBJ databases">
        <authorList>
            <person name="Amaro Gonzalez C."/>
        </authorList>
    </citation>
    <scope>NUCLEOTIDE SEQUENCE</scope>
</reference>
<evidence type="ECO:0000256" key="1">
    <source>
        <dbReference type="SAM" id="SignalP"/>
    </source>
</evidence>
<accession>A0A0E9QWL9</accession>
<keyword evidence="1" id="KW-0732">Signal</keyword>
<dbReference type="EMBL" id="GBXM01088069">
    <property type="protein sequence ID" value="JAH20508.1"/>
    <property type="molecule type" value="Transcribed_RNA"/>
</dbReference>
<feature type="signal peptide" evidence="1">
    <location>
        <begin position="1"/>
        <end position="19"/>
    </location>
</feature>
<protein>
    <submittedName>
        <fullName evidence="2">Uncharacterized protein</fullName>
    </submittedName>
</protein>
<proteinExistence type="predicted"/>
<organism evidence="2">
    <name type="scientific">Anguilla anguilla</name>
    <name type="common">European freshwater eel</name>
    <name type="synonym">Muraena anguilla</name>
    <dbReference type="NCBI Taxonomy" id="7936"/>
    <lineage>
        <taxon>Eukaryota</taxon>
        <taxon>Metazoa</taxon>
        <taxon>Chordata</taxon>
        <taxon>Craniata</taxon>
        <taxon>Vertebrata</taxon>
        <taxon>Euteleostomi</taxon>
        <taxon>Actinopterygii</taxon>
        <taxon>Neopterygii</taxon>
        <taxon>Teleostei</taxon>
        <taxon>Anguilliformes</taxon>
        <taxon>Anguillidae</taxon>
        <taxon>Anguilla</taxon>
    </lineage>
</organism>
<dbReference type="AlphaFoldDB" id="A0A0E9QWL9"/>
<feature type="chain" id="PRO_5002432080" evidence="1">
    <location>
        <begin position="20"/>
        <end position="31"/>
    </location>
</feature>
<evidence type="ECO:0000313" key="2">
    <source>
        <dbReference type="EMBL" id="JAH20508.1"/>
    </source>
</evidence>
<name>A0A0E9QWL9_ANGAN</name>
<reference evidence="2" key="2">
    <citation type="journal article" date="2015" name="Fish Shellfish Immunol.">
        <title>Early steps in the European eel (Anguilla anguilla)-Vibrio vulnificus interaction in the gills: Role of the RtxA13 toxin.</title>
        <authorList>
            <person name="Callol A."/>
            <person name="Pajuelo D."/>
            <person name="Ebbesson L."/>
            <person name="Teles M."/>
            <person name="MacKenzie S."/>
            <person name="Amaro C."/>
        </authorList>
    </citation>
    <scope>NUCLEOTIDE SEQUENCE</scope>
</reference>